<evidence type="ECO:0000259" key="15">
    <source>
        <dbReference type="Pfam" id="PF03906"/>
    </source>
</evidence>
<evidence type="ECO:0000313" key="17">
    <source>
        <dbReference type="Proteomes" id="UP000325335"/>
    </source>
</evidence>
<evidence type="ECO:0000256" key="7">
    <source>
        <dbReference type="ARBA" id="ARBA00022804"/>
    </source>
</evidence>
<dbReference type="GO" id="GO:0098994">
    <property type="term" value="P:symbiont entry into host cell via disruption of host cell envelope"/>
    <property type="evidence" value="ECO:0007669"/>
    <property type="project" value="UniProtKB-KW"/>
</dbReference>
<dbReference type="EMBL" id="MN101218">
    <property type="protein sequence ID" value="QEG10054.1"/>
    <property type="molecule type" value="Genomic_DNA"/>
</dbReference>
<dbReference type="GO" id="GO:0005975">
    <property type="term" value="P:carbohydrate metabolic process"/>
    <property type="evidence" value="ECO:0007669"/>
    <property type="project" value="InterPro"/>
</dbReference>
<keyword evidence="11" id="KW-1160">Virus entry into host cell</keyword>
<keyword evidence="6" id="KW-0378">Hydrolase</keyword>
<organism evidence="16 17">
    <name type="scientific">Klebsiella phage KMI4</name>
    <dbReference type="NCBI Taxonomy" id="2601615"/>
    <lineage>
        <taxon>Viruses</taxon>
        <taxon>Duplodnaviria</taxon>
        <taxon>Heunggongvirae</taxon>
        <taxon>Uroviricota</taxon>
        <taxon>Caudoviricetes</taxon>
        <taxon>Autographivirales</taxon>
        <taxon>Autotranscriptaviridae</taxon>
        <taxon>Studiervirinae</taxon>
        <taxon>Przondovirus</taxon>
        <taxon>Przondovirus KMI4</taxon>
    </lineage>
</organism>
<evidence type="ECO:0000256" key="14">
    <source>
        <dbReference type="ARBA" id="ARBA00035731"/>
    </source>
</evidence>
<dbReference type="GO" id="GO:0098671">
    <property type="term" value="P:adhesion receptor-mediated virion attachment to host cell"/>
    <property type="evidence" value="ECO:0007669"/>
    <property type="project" value="UniProtKB-KW"/>
</dbReference>
<dbReference type="GO" id="GO:0004650">
    <property type="term" value="F:polygalacturonase activity"/>
    <property type="evidence" value="ECO:0007669"/>
    <property type="project" value="InterPro"/>
</dbReference>
<dbReference type="InterPro" id="IPR011049">
    <property type="entry name" value="Serralysin-like_metalloprot_C"/>
</dbReference>
<dbReference type="GO" id="GO:0098015">
    <property type="term" value="C:virus tail"/>
    <property type="evidence" value="ECO:0007669"/>
    <property type="project" value="UniProtKB-KW"/>
</dbReference>
<dbReference type="InterPro" id="IPR012334">
    <property type="entry name" value="Pectin_lyas_fold"/>
</dbReference>
<proteinExistence type="inferred from homology"/>
<evidence type="ECO:0000256" key="10">
    <source>
        <dbReference type="ARBA" id="ARBA00023295"/>
    </source>
</evidence>
<evidence type="ECO:0000256" key="2">
    <source>
        <dbReference type="ARBA" id="ARBA00008834"/>
    </source>
</evidence>
<reference evidence="16 17" key="1">
    <citation type="submission" date="2019-06" db="EMBL/GenBank/DDBJ databases">
        <title>Comparative genomics of Klebsiella bacteriophages in the elucidation of host range specificity.</title>
        <authorList>
            <person name="Ku H."/>
            <person name="Brown T."/>
            <person name="Kabwe M."/>
            <person name="Chan H.T."/>
            <person name="Petrovski S."/>
            <person name="Tucci J."/>
        </authorList>
    </citation>
    <scope>NUCLEOTIDE SEQUENCE [LARGE SCALE GENOMIC DNA]</scope>
</reference>
<evidence type="ECO:0000256" key="4">
    <source>
        <dbReference type="ARBA" id="ARBA00022717"/>
    </source>
</evidence>
<name>A0A5B9N7R4_9CAUD</name>
<dbReference type="InterPro" id="IPR011050">
    <property type="entry name" value="Pectin_lyase_fold/virulence"/>
</dbReference>
<comment type="subcellular location">
    <subcellularLocation>
        <location evidence="1">Virion</location>
    </subcellularLocation>
</comment>
<evidence type="ECO:0000256" key="13">
    <source>
        <dbReference type="ARBA" id="ARBA00035728"/>
    </source>
</evidence>
<protein>
    <recommendedName>
        <fullName evidence="13">Probable tail spike protein</fullName>
    </recommendedName>
</protein>
<keyword evidence="14" id="KW-1238">Degradation of host capsule during virus entry</keyword>
<dbReference type="Pfam" id="PF00295">
    <property type="entry name" value="Glyco_hydro_28"/>
    <property type="match status" value="1"/>
</dbReference>
<keyword evidence="9" id="KW-1233">Viral attachment to host adhesion receptor</keyword>
<evidence type="ECO:0000256" key="12">
    <source>
        <dbReference type="ARBA" id="ARBA00035636"/>
    </source>
</evidence>
<dbReference type="GO" id="GO:0098996">
    <property type="term" value="P:symbiont entry into host cell via disruption of host cell glycocalyx"/>
    <property type="evidence" value="ECO:0007669"/>
    <property type="project" value="UniProtKB-KW"/>
</dbReference>
<evidence type="ECO:0000256" key="11">
    <source>
        <dbReference type="ARBA" id="ARBA00023296"/>
    </source>
</evidence>
<dbReference type="SUPFAM" id="SSF51126">
    <property type="entry name" value="Pectin lyase-like"/>
    <property type="match status" value="2"/>
</dbReference>
<accession>A0A5B9N7R4</accession>
<keyword evidence="10" id="KW-0326">Glycosidase</keyword>
<keyword evidence="5" id="KW-1227">Viral tail protein</keyword>
<keyword evidence="3" id="KW-0945">Host-virus interaction</keyword>
<comment type="similarity">
    <text evidence="2">Belongs to the glycosyl hydrolase 28 family.</text>
</comment>
<dbReference type="InterPro" id="IPR005604">
    <property type="entry name" value="Phage_T7_tail_fibre-like_N"/>
</dbReference>
<keyword evidence="7" id="KW-1161">Viral attachment to host cell</keyword>
<dbReference type="Pfam" id="PF03906">
    <property type="entry name" value="Phage_T7_tail"/>
    <property type="match status" value="1"/>
</dbReference>
<keyword evidence="17" id="KW-1185">Reference proteome</keyword>
<evidence type="ECO:0000256" key="5">
    <source>
        <dbReference type="ARBA" id="ARBA00022732"/>
    </source>
</evidence>
<feature type="domain" description="Bacteriophage T7 tail fibre protein-like N-terminal" evidence="15">
    <location>
        <begin position="2"/>
        <end position="127"/>
    </location>
</feature>
<gene>
    <name evidence="16" type="ORF">KMI4_40</name>
</gene>
<evidence type="ECO:0000256" key="9">
    <source>
        <dbReference type="ARBA" id="ARBA00023165"/>
    </source>
</evidence>
<dbReference type="Proteomes" id="UP000325335">
    <property type="component" value="Segment"/>
</dbReference>
<dbReference type="Gene3D" id="2.160.20.10">
    <property type="entry name" value="Single-stranded right-handed beta-helix, Pectin lyase-like"/>
    <property type="match status" value="1"/>
</dbReference>
<evidence type="ECO:0000256" key="1">
    <source>
        <dbReference type="ARBA" id="ARBA00004328"/>
    </source>
</evidence>
<keyword evidence="4" id="KW-1235">Degradation of host cell envelope components during virus entry</keyword>
<keyword evidence="8" id="KW-0946">Virion</keyword>
<dbReference type="InterPro" id="IPR000743">
    <property type="entry name" value="Glyco_hydro_28"/>
</dbReference>
<comment type="similarity">
    <text evidence="12">In the N-terminal section; belongs to the Teseptimavirus fiber family.</text>
</comment>
<evidence type="ECO:0000313" key="16">
    <source>
        <dbReference type="EMBL" id="QEG10054.1"/>
    </source>
</evidence>
<sequence>MDQEIKTVIQYPVGATEFDIPFDYLSRKFVRVSLAADENRRLLNNITEYRYVSKTRVRLLVDTTGFDRVEIRRFTSASERVVDFSDGSVLRAVDLNVSQLQSAHIAEEARDAALLAMPEDDAGNLDARNRKIVRLAPGELGTDAVNKNQLDTTLGEAGGYLADMKELDKIIRDFIENFANDPASFRGVVWVYNAGSAIGGETSVEITKPGDVLAVPCLYINGSRQDVGVTYDYDNRTKTITFKGDRALKQNDLLIAITAEGSVPLADILMSLDGAKYVMTSQGVSVEAAIRGIRGNVKSLLDLYQAEDGDDYSPAATRALAQGNALYIPIGRWTFKSTIQIPAGTTIFGSGDKSIIASPEASDAAGSALVTVLRADNVGHISLKDFKVDGGSGAAHTVKKNVRGVRFYKCNNIRVDGVEVSRTADWATSFEQCTEVYVDGYKHRRSESPLHGGRDGLHFLDCNGFMATNLDIESHDDCVGITSETLGTFDGHIDGVRGTSTLGSIVIYNEETSGGVYIPMPMRGLRIDNVFPKEGRTARQLVRVAAYAATSDARDVIISNVQGNVTASHGVQVQNVKNVFLDNVDAHVVSSSSHGVYISRCDVVRGNVSGTTSASTHDGVQVFNSKNVELDITSRGSAGNAAQINGCTNVRVVPLFSSAGAAGLRITGSTNVDVPSGTFSGTFPGLCINQTGNTNLFIAATILYDTASGQINSPVASMFMDIPAVIISAKEAADGTLTVYRAIGGTITRLATGRYQITFTNPMQTAQFTFTMTAAHPGSVRQAYAASAIGTSGLTLGVKDSAGTDTYSEYIRFIAYNY</sequence>
<evidence type="ECO:0000256" key="3">
    <source>
        <dbReference type="ARBA" id="ARBA00022581"/>
    </source>
</evidence>
<evidence type="ECO:0000256" key="8">
    <source>
        <dbReference type="ARBA" id="ARBA00022844"/>
    </source>
</evidence>
<dbReference type="SUPFAM" id="SSF101967">
    <property type="entry name" value="Adhesin YadA, collagen-binding domain"/>
    <property type="match status" value="1"/>
</dbReference>
<evidence type="ECO:0000256" key="6">
    <source>
        <dbReference type="ARBA" id="ARBA00022801"/>
    </source>
</evidence>